<name>A0ABQ9FX12_TEGGR</name>
<proteinExistence type="predicted"/>
<sequence length="259" mass="29768">MSEAGDLNDNHHSECLRKVLKMDELSDSCSGKKRKIEDQLTETDVTTVFAEHLLKRLAPESSYVICSRSSNKRQYCECGCKALITYGDTGIGKHKMIIICNFLYDNEGITINTSDGIQIIPIQLEFYKQSYQEFNNHSIPTLVLSRKTFRIIIYDAKNDILFRSKMIPVFNGNSLSVRAIIVLWLVLHYRVFSSDIMLEKICVDKNIIKSGFVDLLLEDPEKYDIYNHKLKEFVASFDTVDACCICDDKQYDKFAMPII</sequence>
<comment type="caution">
    <text evidence="1">The sequence shown here is derived from an EMBL/GenBank/DDBJ whole genome shotgun (WGS) entry which is preliminary data.</text>
</comment>
<organism evidence="1 2">
    <name type="scientific">Tegillarca granosa</name>
    <name type="common">Malaysian cockle</name>
    <name type="synonym">Anadara granosa</name>
    <dbReference type="NCBI Taxonomy" id="220873"/>
    <lineage>
        <taxon>Eukaryota</taxon>
        <taxon>Metazoa</taxon>
        <taxon>Spiralia</taxon>
        <taxon>Lophotrochozoa</taxon>
        <taxon>Mollusca</taxon>
        <taxon>Bivalvia</taxon>
        <taxon>Autobranchia</taxon>
        <taxon>Pteriomorphia</taxon>
        <taxon>Arcoida</taxon>
        <taxon>Arcoidea</taxon>
        <taxon>Arcidae</taxon>
        <taxon>Tegillarca</taxon>
    </lineage>
</organism>
<evidence type="ECO:0000313" key="2">
    <source>
        <dbReference type="Proteomes" id="UP001217089"/>
    </source>
</evidence>
<dbReference type="Proteomes" id="UP001217089">
    <property type="component" value="Unassembled WGS sequence"/>
</dbReference>
<accession>A0ABQ9FX12</accession>
<dbReference type="EMBL" id="JARBDR010000018">
    <property type="protein sequence ID" value="KAJ8321789.1"/>
    <property type="molecule type" value="Genomic_DNA"/>
</dbReference>
<evidence type="ECO:0000313" key="1">
    <source>
        <dbReference type="EMBL" id="KAJ8321789.1"/>
    </source>
</evidence>
<gene>
    <name evidence="1" type="ORF">KUTeg_000260</name>
</gene>
<feature type="non-terminal residue" evidence="1">
    <location>
        <position position="259"/>
    </location>
</feature>
<reference evidence="1 2" key="1">
    <citation type="submission" date="2022-12" db="EMBL/GenBank/DDBJ databases">
        <title>Chromosome-level genome of Tegillarca granosa.</title>
        <authorList>
            <person name="Kim J."/>
        </authorList>
    </citation>
    <scope>NUCLEOTIDE SEQUENCE [LARGE SCALE GENOMIC DNA]</scope>
    <source>
        <strain evidence="1">Teg-2019</strain>
        <tissue evidence="1">Adductor muscle</tissue>
    </source>
</reference>
<protein>
    <submittedName>
        <fullName evidence="1">Uncharacterized protein</fullName>
    </submittedName>
</protein>
<keyword evidence="2" id="KW-1185">Reference proteome</keyword>